<dbReference type="PANTHER" id="PTHR43162">
    <property type="match status" value="1"/>
</dbReference>
<organism evidence="2 3">
    <name type="scientific">Thermosporothrix hazakensis</name>
    <dbReference type="NCBI Taxonomy" id="644383"/>
    <lineage>
        <taxon>Bacteria</taxon>
        <taxon>Bacillati</taxon>
        <taxon>Chloroflexota</taxon>
        <taxon>Ktedonobacteria</taxon>
        <taxon>Ktedonobacterales</taxon>
        <taxon>Thermosporotrichaceae</taxon>
        <taxon>Thermosporothrix</taxon>
    </lineage>
</organism>
<protein>
    <submittedName>
        <fullName evidence="2">Uncharacterized protein YbjT (DUF2867 family)</fullName>
    </submittedName>
</protein>
<dbReference type="Proteomes" id="UP000248806">
    <property type="component" value="Unassembled WGS sequence"/>
</dbReference>
<evidence type="ECO:0000259" key="1">
    <source>
        <dbReference type="Pfam" id="PF13460"/>
    </source>
</evidence>
<dbReference type="PANTHER" id="PTHR43162:SF1">
    <property type="entry name" value="PRESTALK A DIFFERENTIATION PROTEIN A"/>
    <property type="match status" value="1"/>
</dbReference>
<dbReference type="SUPFAM" id="SSF51735">
    <property type="entry name" value="NAD(P)-binding Rossmann-fold domains"/>
    <property type="match status" value="1"/>
</dbReference>
<dbReference type="EMBL" id="QKUF01000006">
    <property type="protein sequence ID" value="PZW31149.1"/>
    <property type="molecule type" value="Genomic_DNA"/>
</dbReference>
<reference evidence="2 3" key="1">
    <citation type="submission" date="2018-06" db="EMBL/GenBank/DDBJ databases">
        <title>Genomic Encyclopedia of Archaeal and Bacterial Type Strains, Phase II (KMG-II): from individual species to whole genera.</title>
        <authorList>
            <person name="Goeker M."/>
        </authorList>
    </citation>
    <scope>NUCLEOTIDE SEQUENCE [LARGE SCALE GENOMIC DNA]</scope>
    <source>
        <strain evidence="2 3">ATCC BAA-1881</strain>
    </source>
</reference>
<dbReference type="Pfam" id="PF13460">
    <property type="entry name" value="NAD_binding_10"/>
    <property type="match status" value="1"/>
</dbReference>
<sequence length="261" mass="29285">MSTILVTGGTGGVGQLVVQFLIDHDHNVRVYTHQENPPVPEEIEVCRGDIRTGSGLKEATADIDAIVHCASNYQEEGFTTDIRGTQHLLQAALQHDLPHIVYISIVGIDKSPYPYYKAKLEVEHMIEHSGLPWTILRATQFHDLVLNLIKQGEKPEEKKIVIPAGMRFQSIDKLEVAHRLVDLVERGACGHVPAMGGPQVLTIEEMADIYMRVYQRECVIHPMPLKSPLYDAFRSGVNIVLDRAVGHITWETFLRNRLQNG</sequence>
<feature type="domain" description="NAD(P)-binding" evidence="1">
    <location>
        <begin position="8"/>
        <end position="184"/>
    </location>
</feature>
<name>A0A326U7J5_THEHA</name>
<dbReference type="RefSeq" id="WP_111321854.1">
    <property type="nucleotide sequence ID" value="NZ_BIFX01000003.1"/>
</dbReference>
<evidence type="ECO:0000313" key="3">
    <source>
        <dbReference type="Proteomes" id="UP000248806"/>
    </source>
</evidence>
<proteinExistence type="predicted"/>
<comment type="caution">
    <text evidence="2">The sequence shown here is derived from an EMBL/GenBank/DDBJ whole genome shotgun (WGS) entry which is preliminary data.</text>
</comment>
<dbReference type="OrthoDB" id="9809586at2"/>
<dbReference type="InterPro" id="IPR036291">
    <property type="entry name" value="NAD(P)-bd_dom_sf"/>
</dbReference>
<keyword evidence="3" id="KW-1185">Reference proteome</keyword>
<gene>
    <name evidence="2" type="ORF">EI42_02246</name>
</gene>
<dbReference type="Gene3D" id="3.40.50.720">
    <property type="entry name" value="NAD(P)-binding Rossmann-like Domain"/>
    <property type="match status" value="1"/>
</dbReference>
<accession>A0A326U7J5</accession>
<dbReference type="InterPro" id="IPR016040">
    <property type="entry name" value="NAD(P)-bd_dom"/>
</dbReference>
<dbReference type="InterPro" id="IPR051604">
    <property type="entry name" value="Ergot_Alk_Oxidoreductase"/>
</dbReference>
<evidence type="ECO:0000313" key="2">
    <source>
        <dbReference type="EMBL" id="PZW31149.1"/>
    </source>
</evidence>
<dbReference type="AlphaFoldDB" id="A0A326U7J5"/>